<evidence type="ECO:0000259" key="9">
    <source>
        <dbReference type="Pfam" id="PF00483"/>
    </source>
</evidence>
<evidence type="ECO:0000313" key="11">
    <source>
        <dbReference type="Proteomes" id="UP000176510"/>
    </source>
</evidence>
<sequence>MKGVILAGGNATRLRPLTHVTNKHLLPVYHKPVIYYAIEKMVEAGIDRIMIVTAPQYVSQFVNLLGSGQDFVSKRTGKQIQIAYGVQNEPRGIAQALWVAKDYVGTEDVILHLGDNIIEDDISEAIQNFSGGATVFLKKVPDPHRYGVAVTNKKGDILEIIEKPENPKSDLAVVGAYIYDNGVFEKLVGQSPSARGEYEITYVNNRYLSEGRLRGIELTKPWFDVGTFESLHEASVYMRGKHRKQNEKA</sequence>
<dbReference type="GO" id="GO:0008879">
    <property type="term" value="F:glucose-1-phosphate thymidylyltransferase activity"/>
    <property type="evidence" value="ECO:0007669"/>
    <property type="project" value="UniProtKB-EC"/>
</dbReference>
<keyword evidence="7" id="KW-0460">Magnesium</keyword>
<evidence type="ECO:0000256" key="5">
    <source>
        <dbReference type="ARBA" id="ARBA00022695"/>
    </source>
</evidence>
<comment type="similarity">
    <text evidence="2">Belongs to the glucose-1-phosphate thymidylyltransferase family.</text>
</comment>
<name>A0A1G2LAK7_9BACT</name>
<dbReference type="GO" id="GO:0046872">
    <property type="term" value="F:metal ion binding"/>
    <property type="evidence" value="ECO:0007669"/>
    <property type="project" value="UniProtKB-KW"/>
</dbReference>
<dbReference type="EC" id="2.7.7.24" evidence="3"/>
<evidence type="ECO:0000256" key="2">
    <source>
        <dbReference type="ARBA" id="ARBA00010480"/>
    </source>
</evidence>
<dbReference type="Proteomes" id="UP000176510">
    <property type="component" value="Unassembled WGS sequence"/>
</dbReference>
<evidence type="ECO:0000256" key="4">
    <source>
        <dbReference type="ARBA" id="ARBA00022679"/>
    </source>
</evidence>
<protein>
    <recommendedName>
        <fullName evidence="3">glucose-1-phosphate thymidylyltransferase</fullName>
        <ecNumber evidence="3">2.7.7.24</ecNumber>
    </recommendedName>
</protein>
<dbReference type="EMBL" id="MHQR01000012">
    <property type="protein sequence ID" value="OHA07819.1"/>
    <property type="molecule type" value="Genomic_DNA"/>
</dbReference>
<evidence type="ECO:0000256" key="7">
    <source>
        <dbReference type="ARBA" id="ARBA00022842"/>
    </source>
</evidence>
<keyword evidence="6" id="KW-0479">Metal-binding</keyword>
<dbReference type="PANTHER" id="PTHR43532:SF1">
    <property type="entry name" value="GLUCOSE-1-PHOSPHATE THYMIDYLYLTRANSFERASE 1"/>
    <property type="match status" value="1"/>
</dbReference>
<keyword evidence="5" id="KW-0548">Nucleotidyltransferase</keyword>
<dbReference type="STRING" id="1802279.A3B34_02150"/>
<dbReference type="InterPro" id="IPR005907">
    <property type="entry name" value="G1P_thy_trans_s"/>
</dbReference>
<comment type="cofactor">
    <cofactor evidence="1">
        <name>Mg(2+)</name>
        <dbReference type="ChEBI" id="CHEBI:18420"/>
    </cofactor>
</comment>
<gene>
    <name evidence="10" type="ORF">A3B34_02150</name>
</gene>
<dbReference type="InterPro" id="IPR005835">
    <property type="entry name" value="NTP_transferase_dom"/>
</dbReference>
<evidence type="ECO:0000256" key="1">
    <source>
        <dbReference type="ARBA" id="ARBA00001946"/>
    </source>
</evidence>
<dbReference type="Pfam" id="PF00483">
    <property type="entry name" value="NTP_transferase"/>
    <property type="match status" value="1"/>
</dbReference>
<feature type="domain" description="Nucleotidyl transferase" evidence="9">
    <location>
        <begin position="2"/>
        <end position="236"/>
    </location>
</feature>
<evidence type="ECO:0000256" key="8">
    <source>
        <dbReference type="ARBA" id="ARBA00049336"/>
    </source>
</evidence>
<comment type="catalytic activity">
    <reaction evidence="8">
        <text>dTTP + alpha-D-glucose 1-phosphate + H(+) = dTDP-alpha-D-glucose + diphosphate</text>
        <dbReference type="Rhea" id="RHEA:15225"/>
        <dbReference type="ChEBI" id="CHEBI:15378"/>
        <dbReference type="ChEBI" id="CHEBI:33019"/>
        <dbReference type="ChEBI" id="CHEBI:37568"/>
        <dbReference type="ChEBI" id="CHEBI:57477"/>
        <dbReference type="ChEBI" id="CHEBI:58601"/>
        <dbReference type="EC" id="2.7.7.24"/>
    </reaction>
</comment>
<dbReference type="AlphaFoldDB" id="A0A1G2LAK7"/>
<keyword evidence="4" id="KW-0808">Transferase</keyword>
<dbReference type="Gene3D" id="3.90.550.10">
    <property type="entry name" value="Spore Coat Polysaccharide Biosynthesis Protein SpsA, Chain A"/>
    <property type="match status" value="1"/>
</dbReference>
<evidence type="ECO:0000256" key="6">
    <source>
        <dbReference type="ARBA" id="ARBA00022723"/>
    </source>
</evidence>
<accession>A0A1G2LAK7</accession>
<dbReference type="SUPFAM" id="SSF53448">
    <property type="entry name" value="Nucleotide-diphospho-sugar transferases"/>
    <property type="match status" value="1"/>
</dbReference>
<organism evidence="10 11">
    <name type="scientific">Candidatus Sungbacteria bacterium RIFCSPLOWO2_01_FULL_54_21</name>
    <dbReference type="NCBI Taxonomy" id="1802279"/>
    <lineage>
        <taxon>Bacteria</taxon>
        <taxon>Candidatus Sungiibacteriota</taxon>
    </lineage>
</organism>
<comment type="caution">
    <text evidence="10">The sequence shown here is derived from an EMBL/GenBank/DDBJ whole genome shotgun (WGS) entry which is preliminary data.</text>
</comment>
<reference evidence="10 11" key="1">
    <citation type="journal article" date="2016" name="Nat. Commun.">
        <title>Thousands of microbial genomes shed light on interconnected biogeochemical processes in an aquifer system.</title>
        <authorList>
            <person name="Anantharaman K."/>
            <person name="Brown C.T."/>
            <person name="Hug L.A."/>
            <person name="Sharon I."/>
            <person name="Castelle C.J."/>
            <person name="Probst A.J."/>
            <person name="Thomas B.C."/>
            <person name="Singh A."/>
            <person name="Wilkins M.J."/>
            <person name="Karaoz U."/>
            <person name="Brodie E.L."/>
            <person name="Williams K.H."/>
            <person name="Hubbard S.S."/>
            <person name="Banfield J.F."/>
        </authorList>
    </citation>
    <scope>NUCLEOTIDE SEQUENCE [LARGE SCALE GENOMIC DNA]</scope>
</reference>
<evidence type="ECO:0000313" key="10">
    <source>
        <dbReference type="EMBL" id="OHA07819.1"/>
    </source>
</evidence>
<dbReference type="InterPro" id="IPR029044">
    <property type="entry name" value="Nucleotide-diphossugar_trans"/>
</dbReference>
<proteinExistence type="inferred from homology"/>
<dbReference type="PANTHER" id="PTHR43532">
    <property type="entry name" value="GLUCOSE-1-PHOSPHATE THYMIDYLYLTRANSFERASE"/>
    <property type="match status" value="1"/>
</dbReference>
<evidence type="ECO:0000256" key="3">
    <source>
        <dbReference type="ARBA" id="ARBA00012461"/>
    </source>
</evidence>